<keyword evidence="2" id="KW-1185">Reference proteome</keyword>
<sequence>MLTTMEELVDWMKSFEISYEVFDMGEGSDFIIVLSAFDDGREKIVYMSNNKYFSFKKIIYVRLPYLYSIFHRYLQVAPFYHREWVNNPESITVRWPEKQAVLELLDELQIHYERSGPSNGKNILVLVRRTVDGFETINYLSNNSNFDFDLFIRVDISEQHSLIDIFLPSLPFHKCEWL</sequence>
<organism evidence="1 2">
    <name type="scientific">Areca palm velarivirus 1</name>
    <dbReference type="NCBI Taxonomy" id="1654603"/>
    <lineage>
        <taxon>Viruses</taxon>
        <taxon>Riboviria</taxon>
        <taxon>Orthornavirae</taxon>
        <taxon>Kitrinoviricota</taxon>
        <taxon>Alsuviricetes</taxon>
        <taxon>Martellivirales</taxon>
        <taxon>Closteroviridae</taxon>
        <taxon>Velarivirus</taxon>
        <taxon>Velarivirus arecae</taxon>
    </lineage>
</organism>
<dbReference type="KEGG" id="vg:24403526"/>
<dbReference type="Proteomes" id="UP000201382">
    <property type="component" value="Segment"/>
</dbReference>
<evidence type="ECO:0000313" key="2">
    <source>
        <dbReference type="Proteomes" id="UP000201382"/>
    </source>
</evidence>
<dbReference type="RefSeq" id="YP_009140435.1">
    <property type="nucleotide sequence ID" value="NC_027121.1"/>
</dbReference>
<name>A0A0G2UK84_9CLOS</name>
<accession>A0A0G2UK84</accession>
<proteinExistence type="predicted"/>
<protein>
    <submittedName>
        <fullName evidence="1">p21 protein</fullName>
    </submittedName>
</protein>
<reference evidence="1 2" key="1">
    <citation type="submission" date="2015-04" db="EMBL/GenBank/DDBJ databases">
        <title>Complete genome sequence of a novel Velarivirus infecting areca palm in China.</title>
        <authorList>
            <person name="Yu H."/>
        </authorList>
    </citation>
    <scope>NUCLEOTIDE SEQUENCE [LARGE SCALE GENOMIC DNA]</scope>
    <source>
        <strain evidence="1">APV1_HN</strain>
    </source>
</reference>
<dbReference type="GeneID" id="24403526"/>
<evidence type="ECO:0000313" key="1">
    <source>
        <dbReference type="EMBL" id="AKI28608.1"/>
    </source>
</evidence>
<dbReference type="EMBL" id="KR349464">
    <property type="protein sequence ID" value="AKI28608.1"/>
    <property type="molecule type" value="Genomic_RNA"/>
</dbReference>